<protein>
    <submittedName>
        <fullName evidence="1">GTD2B protein</fullName>
    </submittedName>
</protein>
<keyword evidence="2" id="KW-1185">Reference proteome</keyword>
<accession>A0A836EMJ2</accession>
<evidence type="ECO:0000313" key="2">
    <source>
        <dbReference type="Proteomes" id="UP000667349"/>
    </source>
</evidence>
<dbReference type="PANTHER" id="PTHR45913:SF5">
    <property type="entry name" value="GENERAL TRANSCRIPTION FACTOR II-I REPEAT DOMAIN-CONTAINING PROTEIN 2A-LIKE PROTEIN"/>
    <property type="match status" value="1"/>
</dbReference>
<dbReference type="SUPFAM" id="SSF53098">
    <property type="entry name" value="Ribonuclease H-like"/>
    <property type="match status" value="1"/>
</dbReference>
<dbReference type="PANTHER" id="PTHR45913">
    <property type="entry name" value="EPM2A-INTERACTING PROTEIN 1"/>
    <property type="match status" value="1"/>
</dbReference>
<feature type="non-terminal residue" evidence="1">
    <location>
        <position position="1"/>
    </location>
</feature>
<dbReference type="AlphaFoldDB" id="A0A836EMJ2"/>
<sequence length="396" mass="46267">YVEMDRYVQSFDRASKKIFFAFINNKTPVFYDYQLSVVKKYILHRHYNIKHSNEYSTKCGQEFFLCLDESTDNRHVSQLSIFAQIVQNDFLYIEELLDFPLYGTTTGSDLRSCQTLEKFGTDFSRCSAIVTDGARAMTDSKTEFLGQIRQRDLKFPFIHCIIHQEALCGKVIKLCSVVNIIKGSHKFLSHKKFQHFLEEYNAVYTDVPLYCEVRWLSAEKCLEKFFAILILKLQKTNQTISQLVSHIDSIRKKLTLLKDHIINLIHFNDFENLRKDLILFENPFTVQIEEQSLDLQTKLEKGVDFLKILNASQYPSLRKFGLRTLVRNHGNMLPISIRGIICGPSNYGKTNMLISLLENPNGIRRRILRDNANLLILFKQDDNNLKHIYNVNIYTM</sequence>
<gene>
    <name evidence="1" type="primary">Gtf2ird2b</name>
    <name evidence="1" type="ORF">G6Z75_0013852</name>
</gene>
<evidence type="ECO:0000313" key="1">
    <source>
        <dbReference type="EMBL" id="KAG5316804.1"/>
    </source>
</evidence>
<proteinExistence type="predicted"/>
<dbReference type="Proteomes" id="UP000667349">
    <property type="component" value="Unassembled WGS sequence"/>
</dbReference>
<reference evidence="1" key="1">
    <citation type="submission" date="2020-02" db="EMBL/GenBank/DDBJ databases">
        <title>Relaxed selection underlies rapid genomic changes in the transitions from sociality to social parasitism in ants.</title>
        <authorList>
            <person name="Bi X."/>
        </authorList>
    </citation>
    <scope>NUCLEOTIDE SEQUENCE</scope>
    <source>
        <strain evidence="1">BGI-DK2013a</strain>
        <tissue evidence="1">Whole body</tissue>
    </source>
</reference>
<organism evidence="1 2">
    <name type="scientific">Acromyrmex insinuator</name>
    <dbReference type="NCBI Taxonomy" id="230686"/>
    <lineage>
        <taxon>Eukaryota</taxon>
        <taxon>Metazoa</taxon>
        <taxon>Ecdysozoa</taxon>
        <taxon>Arthropoda</taxon>
        <taxon>Hexapoda</taxon>
        <taxon>Insecta</taxon>
        <taxon>Pterygota</taxon>
        <taxon>Neoptera</taxon>
        <taxon>Endopterygota</taxon>
        <taxon>Hymenoptera</taxon>
        <taxon>Apocrita</taxon>
        <taxon>Aculeata</taxon>
        <taxon>Formicoidea</taxon>
        <taxon>Formicidae</taxon>
        <taxon>Myrmicinae</taxon>
        <taxon>Acromyrmex</taxon>
    </lineage>
</organism>
<feature type="non-terminal residue" evidence="1">
    <location>
        <position position="396"/>
    </location>
</feature>
<dbReference type="InterPro" id="IPR012337">
    <property type="entry name" value="RNaseH-like_sf"/>
</dbReference>
<dbReference type="EMBL" id="JAANHZ010000008">
    <property type="protein sequence ID" value="KAG5316804.1"/>
    <property type="molecule type" value="Genomic_DNA"/>
</dbReference>
<comment type="caution">
    <text evidence="1">The sequence shown here is derived from an EMBL/GenBank/DDBJ whole genome shotgun (WGS) entry which is preliminary data.</text>
</comment>
<name>A0A836EMJ2_9HYME</name>